<protein>
    <submittedName>
        <fullName evidence="1">Uncharacterized protein</fullName>
    </submittedName>
</protein>
<reference evidence="1" key="1">
    <citation type="submission" date="2023-04" db="EMBL/GenBank/DDBJ databases">
        <title>Draft Genome sequencing of Naganishia species isolated from polar environments using Oxford Nanopore Technology.</title>
        <authorList>
            <person name="Leo P."/>
            <person name="Venkateswaran K."/>
        </authorList>
    </citation>
    <scope>NUCLEOTIDE SEQUENCE</scope>
    <source>
        <strain evidence="1">DBVPG 5303</strain>
    </source>
</reference>
<sequence>MRQSTPTLLVILLALALSGPSLVPVVTAKPSARSYDTHHYFSLETDPSATFQLAQDLGAALGVEVVERVGELDGHWLVRCMKNSRRDGDDDGDDRQGNGNVKRSEEQGYLDVLERWQGMRRKRSLDSQRIRDVQHLPVRKRSKRQPPSPLQLPPSSLLPPRSAHRRRSLNQRSSLSNDTITQRDSLEELTYAQTSLALADPLLPKQWHLINTVMPDIALNVTGVWGEEVTGKGVKVAIIDDGLDMHSDDLAENFYAEGSWDFNDHTELPEPRLSDDQHGTRCAGEIAAVPNDVCGVGVAYRSQVAGVRILSAPISDADEAAALNYEYQKNQVYSCSWGPPDDGKSMEAPDGLILKAMVNGVQKGRGGLGSVFVFAAGNGGGLDDQCNFDGYTNSIFSLTIGAVDRKGLHPYYSEMCAAMLVVAPSSGSGDHIHTTDVGKDKCTDLHGGTSAAAPLVVGVVALALQVRPELTWRDVQHLMVRTAAHFNPDDPDWEKTATGRLFSYKYGYGRVDAGAFVAAAREWPLVKPQAWFDSPAIFLPNNTTEPSSSSSNKRQEIDPELASEQEDDDAITSPADVIVTDPPTPTPPSGALLTEEGVTSSYTITQDMLNDLNFERLEHITVRVWIDHQRRGDVEVELTSPNGIQSVLARQRRFDDSNEGFQGWKFMSMKHWCVSLLFLAVITSGLSANHYLCGARDENPIGEWTIRVIDRVSPETTGRFKAWSLQLWGEAIDASLAKPWTLPVPGEEDEEQVGSEPVPTNSAQKPKPTALLPGDHGQAEGEAHKPGLAEPGAPNPPGGDTTGDAPSDDNDISIIEAGADEGYFKGIETLATKTNIIAGAGAFVIIAAAIGGLLFYLRSRRKRSLFKDLSEGERGDYQPVSDSMQMGLLSGRKNGAEGRGQGSKELYDAFAEGDITEDEDEGSDLEGRALKYHDGFLEDDEEADDADREEESTRASDYNDDAGSSVDREETAAESSGSTSKPEAQDRLLSP</sequence>
<name>A0ACC2XXD2_9TREE</name>
<comment type="caution">
    <text evidence="1">The sequence shown here is derived from an EMBL/GenBank/DDBJ whole genome shotgun (WGS) entry which is preliminary data.</text>
</comment>
<keyword evidence="2" id="KW-1185">Reference proteome</keyword>
<evidence type="ECO:0000313" key="1">
    <source>
        <dbReference type="EMBL" id="KAJ9128099.1"/>
    </source>
</evidence>
<organism evidence="1 2">
    <name type="scientific">Naganishia onofrii</name>
    <dbReference type="NCBI Taxonomy" id="1851511"/>
    <lineage>
        <taxon>Eukaryota</taxon>
        <taxon>Fungi</taxon>
        <taxon>Dikarya</taxon>
        <taxon>Basidiomycota</taxon>
        <taxon>Agaricomycotina</taxon>
        <taxon>Tremellomycetes</taxon>
        <taxon>Filobasidiales</taxon>
        <taxon>Filobasidiaceae</taxon>
        <taxon>Naganishia</taxon>
    </lineage>
</organism>
<accession>A0ACC2XXD2</accession>
<dbReference type="Proteomes" id="UP001234202">
    <property type="component" value="Unassembled WGS sequence"/>
</dbReference>
<proteinExistence type="predicted"/>
<gene>
    <name evidence="1" type="ORF">QFC24_000390</name>
</gene>
<dbReference type="EMBL" id="JASBWV010000001">
    <property type="protein sequence ID" value="KAJ9128099.1"/>
    <property type="molecule type" value="Genomic_DNA"/>
</dbReference>
<evidence type="ECO:0000313" key="2">
    <source>
        <dbReference type="Proteomes" id="UP001234202"/>
    </source>
</evidence>